<evidence type="ECO:0008006" key="3">
    <source>
        <dbReference type="Google" id="ProtNLM"/>
    </source>
</evidence>
<dbReference type="OrthoDB" id="9997739at2759"/>
<dbReference type="Proteomes" id="UP000807342">
    <property type="component" value="Unassembled WGS sequence"/>
</dbReference>
<dbReference type="Gene3D" id="3.30.710.10">
    <property type="entry name" value="Potassium Channel Kv1.1, Chain A"/>
    <property type="match status" value="1"/>
</dbReference>
<dbReference type="InterPro" id="IPR011333">
    <property type="entry name" value="SKP1/BTB/POZ_sf"/>
</dbReference>
<dbReference type="EMBL" id="MU151735">
    <property type="protein sequence ID" value="KAF9441963.1"/>
    <property type="molecule type" value="Genomic_DNA"/>
</dbReference>
<comment type="caution">
    <text evidence="1">The sequence shown here is derived from an EMBL/GenBank/DDBJ whole genome shotgun (WGS) entry which is preliminary data.</text>
</comment>
<reference evidence="1" key="1">
    <citation type="submission" date="2020-11" db="EMBL/GenBank/DDBJ databases">
        <authorList>
            <consortium name="DOE Joint Genome Institute"/>
            <person name="Ahrendt S."/>
            <person name="Riley R."/>
            <person name="Andreopoulos W."/>
            <person name="Labutti K."/>
            <person name="Pangilinan J."/>
            <person name="Ruiz-Duenas F.J."/>
            <person name="Barrasa J.M."/>
            <person name="Sanchez-Garcia M."/>
            <person name="Camarero S."/>
            <person name="Miyauchi S."/>
            <person name="Serrano A."/>
            <person name="Linde D."/>
            <person name="Babiker R."/>
            <person name="Drula E."/>
            <person name="Ayuso-Fernandez I."/>
            <person name="Pacheco R."/>
            <person name="Padilla G."/>
            <person name="Ferreira P."/>
            <person name="Barriuso J."/>
            <person name="Kellner H."/>
            <person name="Castanera R."/>
            <person name="Alfaro M."/>
            <person name="Ramirez L."/>
            <person name="Pisabarro A.G."/>
            <person name="Kuo A."/>
            <person name="Tritt A."/>
            <person name="Lipzen A."/>
            <person name="He G."/>
            <person name="Yan M."/>
            <person name="Ng V."/>
            <person name="Cullen D."/>
            <person name="Martin F."/>
            <person name="Rosso M.-N."/>
            <person name="Henrissat B."/>
            <person name="Hibbett D."/>
            <person name="Martinez A.T."/>
            <person name="Grigoriev I.V."/>
        </authorList>
    </citation>
    <scope>NUCLEOTIDE SEQUENCE</scope>
    <source>
        <strain evidence="1">MF-IS2</strain>
    </source>
</reference>
<dbReference type="AlphaFoldDB" id="A0A9P5WZE7"/>
<evidence type="ECO:0000313" key="1">
    <source>
        <dbReference type="EMBL" id="KAF9441963.1"/>
    </source>
</evidence>
<name>A0A9P5WZE7_9AGAR</name>
<evidence type="ECO:0000313" key="2">
    <source>
        <dbReference type="Proteomes" id="UP000807342"/>
    </source>
</evidence>
<organism evidence="1 2">
    <name type="scientific">Macrolepiota fuliginosa MF-IS2</name>
    <dbReference type="NCBI Taxonomy" id="1400762"/>
    <lineage>
        <taxon>Eukaryota</taxon>
        <taxon>Fungi</taxon>
        <taxon>Dikarya</taxon>
        <taxon>Basidiomycota</taxon>
        <taxon>Agaricomycotina</taxon>
        <taxon>Agaricomycetes</taxon>
        <taxon>Agaricomycetidae</taxon>
        <taxon>Agaricales</taxon>
        <taxon>Agaricineae</taxon>
        <taxon>Agaricaceae</taxon>
        <taxon>Macrolepiota</taxon>
    </lineage>
</organism>
<keyword evidence="2" id="KW-1185">Reference proteome</keyword>
<gene>
    <name evidence="1" type="ORF">P691DRAFT_850071</name>
</gene>
<accession>A0A9P5WZE7</accession>
<sequence>MYSWRPASSNMPAPNNSQLKNLKEHDVYYDNGSDLIVILGDTSFRVPSYFFIRDSPVFRERLAEGQKGNRNNADASTKPKIADHRDRASLYTIVIEPEEKVSADDFAKLCWVFLNTKLSIYEESLGTWEVILRLSTQWQFTEVKDLAFRELHRPGKFNLSLIDRIVLYDRYHAEQKYLEPLYGELLCRAKSLTEEEGTALGMKDVIRISRARETLAKVAPGPMAPTDRLPTSMKDIVV</sequence>
<proteinExistence type="predicted"/>
<protein>
    <recommendedName>
        <fullName evidence="3">BTB domain-containing protein</fullName>
    </recommendedName>
</protein>